<reference evidence="1" key="2">
    <citation type="journal article" date="2015" name="Data Brief">
        <title>Shoot transcriptome of the giant reed, Arundo donax.</title>
        <authorList>
            <person name="Barrero R.A."/>
            <person name="Guerrero F.D."/>
            <person name="Moolhuijzen P."/>
            <person name="Goolsby J.A."/>
            <person name="Tidwell J."/>
            <person name="Bellgard S.E."/>
            <person name="Bellgard M.I."/>
        </authorList>
    </citation>
    <scope>NUCLEOTIDE SEQUENCE</scope>
    <source>
        <tissue evidence="1">Shoot tissue taken approximately 20 cm above the soil surface</tissue>
    </source>
</reference>
<proteinExistence type="predicted"/>
<evidence type="ECO:0000313" key="1">
    <source>
        <dbReference type="EMBL" id="JAE18148.1"/>
    </source>
</evidence>
<dbReference type="AlphaFoldDB" id="A0A0A9GBX3"/>
<reference evidence="1" key="1">
    <citation type="submission" date="2014-09" db="EMBL/GenBank/DDBJ databases">
        <authorList>
            <person name="Magalhaes I.L.F."/>
            <person name="Oliveira U."/>
            <person name="Santos F.R."/>
            <person name="Vidigal T.H.D.A."/>
            <person name="Brescovit A.D."/>
            <person name="Santos A.J."/>
        </authorList>
    </citation>
    <scope>NUCLEOTIDE SEQUENCE</scope>
    <source>
        <tissue evidence="1">Shoot tissue taken approximately 20 cm above the soil surface</tissue>
    </source>
</reference>
<name>A0A0A9GBX3_ARUDO</name>
<sequence length="18" mass="2205">MYIHEAIFQELLLMKLIV</sequence>
<dbReference type="EMBL" id="GBRH01179748">
    <property type="protein sequence ID" value="JAE18148.1"/>
    <property type="molecule type" value="Transcribed_RNA"/>
</dbReference>
<protein>
    <submittedName>
        <fullName evidence="1">RECQ4A</fullName>
    </submittedName>
</protein>
<organism evidence="1">
    <name type="scientific">Arundo donax</name>
    <name type="common">Giant reed</name>
    <name type="synonym">Donax arundinaceus</name>
    <dbReference type="NCBI Taxonomy" id="35708"/>
    <lineage>
        <taxon>Eukaryota</taxon>
        <taxon>Viridiplantae</taxon>
        <taxon>Streptophyta</taxon>
        <taxon>Embryophyta</taxon>
        <taxon>Tracheophyta</taxon>
        <taxon>Spermatophyta</taxon>
        <taxon>Magnoliopsida</taxon>
        <taxon>Liliopsida</taxon>
        <taxon>Poales</taxon>
        <taxon>Poaceae</taxon>
        <taxon>PACMAD clade</taxon>
        <taxon>Arundinoideae</taxon>
        <taxon>Arundineae</taxon>
        <taxon>Arundo</taxon>
    </lineage>
</organism>
<accession>A0A0A9GBX3</accession>